<feature type="non-terminal residue" evidence="7">
    <location>
        <position position="1"/>
    </location>
</feature>
<dbReference type="SUPFAM" id="SSF103473">
    <property type="entry name" value="MFS general substrate transporter"/>
    <property type="match status" value="1"/>
</dbReference>
<feature type="domain" description="Major facilitator superfamily (MFS) profile" evidence="6">
    <location>
        <begin position="1"/>
        <end position="389"/>
    </location>
</feature>
<dbReference type="GO" id="GO:0005886">
    <property type="term" value="C:plasma membrane"/>
    <property type="evidence" value="ECO:0007669"/>
    <property type="project" value="TreeGrafter"/>
</dbReference>
<evidence type="ECO:0000313" key="8">
    <source>
        <dbReference type="Proteomes" id="UP000646827"/>
    </source>
</evidence>
<feature type="transmembrane region" description="Helical" evidence="5">
    <location>
        <begin position="110"/>
        <end position="130"/>
    </location>
</feature>
<comment type="subcellular location">
    <subcellularLocation>
        <location evidence="1">Membrane</location>
        <topology evidence="1">Multi-pass membrane protein</topology>
    </subcellularLocation>
</comment>
<evidence type="ECO:0000259" key="6">
    <source>
        <dbReference type="PROSITE" id="PS50850"/>
    </source>
</evidence>
<keyword evidence="2 5" id="KW-0812">Transmembrane</keyword>
<evidence type="ECO:0000256" key="2">
    <source>
        <dbReference type="ARBA" id="ARBA00022692"/>
    </source>
</evidence>
<dbReference type="PROSITE" id="PS50850">
    <property type="entry name" value="MFS"/>
    <property type="match status" value="1"/>
</dbReference>
<keyword evidence="4 5" id="KW-0472">Membrane</keyword>
<feature type="transmembrane region" description="Helical" evidence="5">
    <location>
        <begin position="269"/>
        <end position="288"/>
    </location>
</feature>
<feature type="transmembrane region" description="Helical" evidence="5">
    <location>
        <begin position="48"/>
        <end position="75"/>
    </location>
</feature>
<sequence length="393" mass="43922">MPATNDLRLHFDTNLTVINATIALFVLAIGIAPLFWAPFSERVGRRWVYITAMGFYTVFTIICGIANSLSLFFVFRILQGVASSAGMAVGGGSVADLFRPSERGRAMSIFMLGTIIGPAFSPLIGGYVAQYLGWRWIFYICTILGGVIFIANVVLLRETLYRPNYEKPKSRIAYLKFNPFTSFRLLLRPEVILICIPISTAFGWFYYLVTILPSTYSEVYGFDTGTIGLFYLAGGIGNCSGSVIAGFISDRIYTYQLKRGKISTEGRLVPLYFGIPFLIAGFLMYGWFIHARLHWFTPLIGYMFCTLGSMYTITTGTTYLVESYLEVSASVVSVSNFTRNIFAMLFSILSVQIRVSMGDNWSYTLAGLMNLTFYLICIPTVHIFGAQFRNAKP</sequence>
<feature type="transmembrane region" description="Helical" evidence="5">
    <location>
        <begin position="337"/>
        <end position="355"/>
    </location>
</feature>
<dbReference type="InterPro" id="IPR011701">
    <property type="entry name" value="MFS"/>
</dbReference>
<keyword evidence="3 5" id="KW-1133">Transmembrane helix</keyword>
<feature type="transmembrane region" description="Helical" evidence="5">
    <location>
        <begin position="191"/>
        <end position="209"/>
    </location>
</feature>
<dbReference type="Proteomes" id="UP000646827">
    <property type="component" value="Unassembled WGS sequence"/>
</dbReference>
<reference evidence="7 8" key="1">
    <citation type="submission" date="2020-12" db="EMBL/GenBank/DDBJ databases">
        <title>Metabolic potential, ecology and presence of endohyphal bacteria is reflected in genomic diversity of Mucoromycotina.</title>
        <authorList>
            <person name="Muszewska A."/>
            <person name="Okrasinska A."/>
            <person name="Steczkiewicz K."/>
            <person name="Drgas O."/>
            <person name="Orlowska M."/>
            <person name="Perlinska-Lenart U."/>
            <person name="Aleksandrzak-Piekarczyk T."/>
            <person name="Szatraj K."/>
            <person name="Zielenkiewicz U."/>
            <person name="Pilsyk S."/>
            <person name="Malc E."/>
            <person name="Mieczkowski P."/>
            <person name="Kruszewska J.S."/>
            <person name="Biernat P."/>
            <person name="Pawlowska J."/>
        </authorList>
    </citation>
    <scope>NUCLEOTIDE SEQUENCE [LARGE SCALE GENOMIC DNA]</scope>
    <source>
        <strain evidence="7 8">CBS 142.35</strain>
    </source>
</reference>
<feature type="transmembrane region" description="Helical" evidence="5">
    <location>
        <begin position="229"/>
        <end position="248"/>
    </location>
</feature>
<comment type="caution">
    <text evidence="7">The sequence shown here is derived from an EMBL/GenBank/DDBJ whole genome shotgun (WGS) entry which is preliminary data.</text>
</comment>
<feature type="transmembrane region" description="Helical" evidence="5">
    <location>
        <begin position="361"/>
        <end position="384"/>
    </location>
</feature>
<dbReference type="PANTHER" id="PTHR23502:SF5">
    <property type="entry name" value="QUINIDINE RESISTANCE PROTEIN 3"/>
    <property type="match status" value="1"/>
</dbReference>
<evidence type="ECO:0000256" key="4">
    <source>
        <dbReference type="ARBA" id="ARBA00023136"/>
    </source>
</evidence>
<organism evidence="7 8">
    <name type="scientific">Circinella minor</name>
    <dbReference type="NCBI Taxonomy" id="1195481"/>
    <lineage>
        <taxon>Eukaryota</taxon>
        <taxon>Fungi</taxon>
        <taxon>Fungi incertae sedis</taxon>
        <taxon>Mucoromycota</taxon>
        <taxon>Mucoromycotina</taxon>
        <taxon>Mucoromycetes</taxon>
        <taxon>Mucorales</taxon>
        <taxon>Lichtheimiaceae</taxon>
        <taxon>Circinella</taxon>
    </lineage>
</organism>
<name>A0A8H7S973_9FUNG</name>
<proteinExistence type="predicted"/>
<dbReference type="AlphaFoldDB" id="A0A8H7S973"/>
<feature type="transmembrane region" description="Helical" evidence="5">
    <location>
        <begin position="136"/>
        <end position="156"/>
    </location>
</feature>
<gene>
    <name evidence="7" type="ORF">INT45_010885</name>
</gene>
<dbReference type="GO" id="GO:0022857">
    <property type="term" value="F:transmembrane transporter activity"/>
    <property type="evidence" value="ECO:0007669"/>
    <property type="project" value="InterPro"/>
</dbReference>
<feature type="transmembrane region" description="Helical" evidence="5">
    <location>
        <begin position="300"/>
        <end position="325"/>
    </location>
</feature>
<evidence type="ECO:0000256" key="5">
    <source>
        <dbReference type="SAM" id="Phobius"/>
    </source>
</evidence>
<feature type="transmembrane region" description="Helical" evidence="5">
    <location>
        <begin position="15"/>
        <end position="36"/>
    </location>
</feature>
<dbReference type="PANTHER" id="PTHR23502">
    <property type="entry name" value="MAJOR FACILITATOR SUPERFAMILY"/>
    <property type="match status" value="1"/>
</dbReference>
<feature type="transmembrane region" description="Helical" evidence="5">
    <location>
        <begin position="81"/>
        <end position="98"/>
    </location>
</feature>
<dbReference type="OrthoDB" id="2130629at2759"/>
<dbReference type="InterPro" id="IPR020846">
    <property type="entry name" value="MFS_dom"/>
</dbReference>
<accession>A0A8H7S973</accession>
<evidence type="ECO:0000256" key="3">
    <source>
        <dbReference type="ARBA" id="ARBA00022989"/>
    </source>
</evidence>
<evidence type="ECO:0000256" key="1">
    <source>
        <dbReference type="ARBA" id="ARBA00004141"/>
    </source>
</evidence>
<dbReference type="Gene3D" id="1.20.1720.10">
    <property type="entry name" value="Multidrug resistance protein D"/>
    <property type="match status" value="1"/>
</dbReference>
<evidence type="ECO:0000313" key="7">
    <source>
        <dbReference type="EMBL" id="KAG2224936.1"/>
    </source>
</evidence>
<dbReference type="EMBL" id="JAEPRB010000035">
    <property type="protein sequence ID" value="KAG2224936.1"/>
    <property type="molecule type" value="Genomic_DNA"/>
</dbReference>
<protein>
    <recommendedName>
        <fullName evidence="6">Major facilitator superfamily (MFS) profile domain-containing protein</fullName>
    </recommendedName>
</protein>
<keyword evidence="8" id="KW-1185">Reference proteome</keyword>
<dbReference type="InterPro" id="IPR036259">
    <property type="entry name" value="MFS_trans_sf"/>
</dbReference>
<dbReference type="Pfam" id="PF07690">
    <property type="entry name" value="MFS_1"/>
    <property type="match status" value="1"/>
</dbReference>